<keyword evidence="2" id="KW-1185">Reference proteome</keyword>
<evidence type="ECO:0000313" key="1">
    <source>
        <dbReference type="EMBL" id="KAI3377540.1"/>
    </source>
</evidence>
<proteinExistence type="predicted"/>
<organism evidence="1 2">
    <name type="scientific">Scortum barcoo</name>
    <name type="common">barcoo grunter</name>
    <dbReference type="NCBI Taxonomy" id="214431"/>
    <lineage>
        <taxon>Eukaryota</taxon>
        <taxon>Metazoa</taxon>
        <taxon>Chordata</taxon>
        <taxon>Craniata</taxon>
        <taxon>Vertebrata</taxon>
        <taxon>Euteleostomi</taxon>
        <taxon>Actinopterygii</taxon>
        <taxon>Neopterygii</taxon>
        <taxon>Teleostei</taxon>
        <taxon>Neoteleostei</taxon>
        <taxon>Acanthomorphata</taxon>
        <taxon>Eupercaria</taxon>
        <taxon>Centrarchiformes</taxon>
        <taxon>Terapontoidei</taxon>
        <taxon>Terapontidae</taxon>
        <taxon>Scortum</taxon>
    </lineage>
</organism>
<accession>A0ACB8XB39</accession>
<feature type="non-terminal residue" evidence="1">
    <location>
        <position position="1"/>
    </location>
</feature>
<protein>
    <submittedName>
        <fullName evidence="1">Uncharacterized protein</fullName>
    </submittedName>
</protein>
<dbReference type="EMBL" id="CM041531">
    <property type="protein sequence ID" value="KAI3377540.1"/>
    <property type="molecule type" value="Genomic_DNA"/>
</dbReference>
<evidence type="ECO:0000313" key="2">
    <source>
        <dbReference type="Proteomes" id="UP000831701"/>
    </source>
</evidence>
<comment type="caution">
    <text evidence="1">The sequence shown here is derived from an EMBL/GenBank/DDBJ whole genome shotgun (WGS) entry which is preliminary data.</text>
</comment>
<gene>
    <name evidence="1" type="ORF">L3Q82_008710</name>
</gene>
<sequence>NQAGCSGDGCKESSGHPVSFSHSPSVQYQRRRTSALWVTVSLLGLALVVLTVGLVSATRTDNVPVAGYYSGITLSFGAFLGIVGIHLVENRRPMHCGAGNSVCKRKKKKKNSLHICAHPAAPKTGFAALIRLFDLFSLLHLYQGRFGGLDDRVCVEVFYVLAAGAKLTAAIIFISIGVIASFFCAIVDGIIASEFLDTRPLQEDMCDFYTSGSGYAYDSYYTEVIIILIVILILINKPRKQKFWKCTCPAPAAHLATVSVFMRLIKLLLQMIKAQRTSALTLQVTCRSSEKACKLKLRSNTCYCCYLYNCDDTGYHTQYFEFTGVSSCWDVIHLHRLLWASVVLNVISLFLGIITAAILGAYKDMEKPKQQMASQSHTAAPHPVQPNPAHALLRRLLPLRTDSAHIPQLSNTHAGKGSDQMHNSSFQTPATSQLIPEGGPTSNSEDSQQPSQIPNQPQPQGATQEPGGYMLTPNAPVLYGSSYNPFEKPPPYAC</sequence>
<dbReference type="Proteomes" id="UP000831701">
    <property type="component" value="Chromosome 1"/>
</dbReference>
<name>A0ACB8XB39_9TELE</name>
<reference evidence="1" key="1">
    <citation type="submission" date="2022-04" db="EMBL/GenBank/DDBJ databases">
        <title>Jade perch genome.</title>
        <authorList>
            <person name="Chao B."/>
        </authorList>
    </citation>
    <scope>NUCLEOTIDE SEQUENCE</scope>
    <source>
        <strain evidence="1">CB-2022</strain>
    </source>
</reference>